<dbReference type="Pfam" id="PF20085">
    <property type="entry name" value="TGL"/>
    <property type="match status" value="1"/>
</dbReference>
<reference evidence="4" key="1">
    <citation type="journal article" date="2019" name="Int. J. Syst. Evol. Microbiol.">
        <title>The Global Catalogue of Microorganisms (GCM) 10K type strain sequencing project: providing services to taxonomists for standard genome sequencing and annotation.</title>
        <authorList>
            <consortium name="The Broad Institute Genomics Platform"/>
            <consortium name="The Broad Institute Genome Sequencing Center for Infectious Disease"/>
            <person name="Wu L."/>
            <person name="Ma J."/>
        </authorList>
    </citation>
    <scope>NUCLEOTIDE SEQUENCE [LARGE SCALE GENOMIC DNA]</scope>
    <source>
        <strain evidence="4">NBRC 105857</strain>
    </source>
</reference>
<protein>
    <submittedName>
        <fullName evidence="3">Lipoprotein</fullName>
    </submittedName>
</protein>
<dbReference type="RefSeq" id="WP_284281190.1">
    <property type="nucleotide sequence ID" value="NZ_BSOJ01000015.1"/>
</dbReference>
<keyword evidence="3" id="KW-0449">Lipoprotein</keyword>
<organism evidence="3 4">
    <name type="scientific">Limnobacter litoralis</name>
    <dbReference type="NCBI Taxonomy" id="481366"/>
    <lineage>
        <taxon>Bacteria</taxon>
        <taxon>Pseudomonadati</taxon>
        <taxon>Pseudomonadota</taxon>
        <taxon>Betaproteobacteria</taxon>
        <taxon>Burkholderiales</taxon>
        <taxon>Burkholderiaceae</taxon>
        <taxon>Limnobacter</taxon>
    </lineage>
</organism>
<evidence type="ECO:0000256" key="1">
    <source>
        <dbReference type="ARBA" id="ARBA00022679"/>
    </source>
</evidence>
<keyword evidence="4" id="KW-1185">Reference proteome</keyword>
<accession>A0ABQ5YRP1</accession>
<dbReference type="EMBL" id="BSOJ01000015">
    <property type="protein sequence ID" value="GLR26566.1"/>
    <property type="molecule type" value="Genomic_DNA"/>
</dbReference>
<evidence type="ECO:0000313" key="4">
    <source>
        <dbReference type="Proteomes" id="UP001156664"/>
    </source>
</evidence>
<dbReference type="Proteomes" id="UP001156664">
    <property type="component" value="Unassembled WGS sequence"/>
</dbReference>
<dbReference type="InterPro" id="IPR020916">
    <property type="entry name" value="Gln_gamma-glutamylTfrase_bac"/>
</dbReference>
<keyword evidence="1" id="KW-0808">Transferase</keyword>
<proteinExistence type="predicted"/>
<sequence length="374" mass="42896">MASRPFPRPEKKVHATPFSGIKITRNRQSIHTDALWQLFNRHGLSHIVDWHSLEGGDVLQVCLKMDWLVRWLPDKDTARIQVSPEYRQSPPALRPLTEILICMLANPFPAEFTSLDELNIHLEMRAEIAQAAAKTEMNFHTEAVHRPTQFWSYDEDKGFTLKAGKDLVEALEFTTQPALSGDRFSFSCYRATEYVILLGISKVLRQRRPRQYTELLQQWNIEPLQSSRFHEHFLVESGSLDNPFPMRFYTPGDRVWFKNPDLPSSDVAGYEGSWVIYLGQGKFTNFWDKQKPFSLMTKCVEVYHWRDGLSSNATGMATIDETLVAQEVAKTLQNQDRLALIADNMMRYRDPAGVYAQGGCIDASREAPICFACN</sequence>
<evidence type="ECO:0000256" key="2">
    <source>
        <dbReference type="ARBA" id="ARBA00022969"/>
    </source>
</evidence>
<evidence type="ECO:0000313" key="3">
    <source>
        <dbReference type="EMBL" id="GLR26566.1"/>
    </source>
</evidence>
<keyword evidence="2" id="KW-0749">Sporulation</keyword>
<gene>
    <name evidence="3" type="ORF">GCM10007875_16560</name>
</gene>
<name>A0ABQ5YRP1_9BURK</name>
<comment type="caution">
    <text evidence="3">The sequence shown here is derived from an EMBL/GenBank/DDBJ whole genome shotgun (WGS) entry which is preliminary data.</text>
</comment>